<dbReference type="Gene3D" id="3.90.1170.50">
    <property type="entry name" value="Aldehyde oxidase/xanthine dehydrogenase, a/b hammerhead"/>
    <property type="match status" value="1"/>
</dbReference>
<reference evidence="2" key="1">
    <citation type="submission" date="2021-12" db="EMBL/GenBank/DDBJ databases">
        <title>Novel species in genus Dyadobacter.</title>
        <authorList>
            <person name="Ma C."/>
        </authorList>
    </citation>
    <scope>NUCLEOTIDE SEQUENCE</scope>
    <source>
        <strain evidence="2">CY399</strain>
    </source>
</reference>
<dbReference type="InterPro" id="IPR052516">
    <property type="entry name" value="N-heterocyclic_Hydroxylase"/>
</dbReference>
<dbReference type="PIRSF" id="PIRSF036389">
    <property type="entry name" value="IOR_B"/>
    <property type="match status" value="1"/>
</dbReference>
<dbReference type="SMART" id="SM01008">
    <property type="entry name" value="Ald_Xan_dh_C"/>
    <property type="match status" value="1"/>
</dbReference>
<dbReference type="EMBL" id="JAJTTA010000002">
    <property type="protein sequence ID" value="MCF0040785.1"/>
    <property type="molecule type" value="Genomic_DNA"/>
</dbReference>
<protein>
    <submittedName>
        <fullName evidence="2">Molybdopterin-dependent oxidoreductase</fullName>
    </submittedName>
</protein>
<evidence type="ECO:0000313" key="2">
    <source>
        <dbReference type="EMBL" id="MCF0040785.1"/>
    </source>
</evidence>
<evidence type="ECO:0000259" key="1">
    <source>
        <dbReference type="SMART" id="SM01008"/>
    </source>
</evidence>
<comment type="caution">
    <text evidence="2">The sequence shown here is derived from an EMBL/GenBank/DDBJ whole genome shotgun (WGS) entry which is preliminary data.</text>
</comment>
<evidence type="ECO:0000313" key="3">
    <source>
        <dbReference type="Proteomes" id="UP001139700"/>
    </source>
</evidence>
<dbReference type="InterPro" id="IPR000674">
    <property type="entry name" value="Ald_Oxase/Xan_DH_a/b"/>
</dbReference>
<dbReference type="AlphaFoldDB" id="A0A9X1PC59"/>
<organism evidence="2 3">
    <name type="scientific">Dyadobacter fanqingshengii</name>
    <dbReference type="NCBI Taxonomy" id="2906443"/>
    <lineage>
        <taxon>Bacteria</taxon>
        <taxon>Pseudomonadati</taxon>
        <taxon>Bacteroidota</taxon>
        <taxon>Cytophagia</taxon>
        <taxon>Cytophagales</taxon>
        <taxon>Spirosomataceae</taxon>
        <taxon>Dyadobacter</taxon>
    </lineage>
</organism>
<dbReference type="InterPro" id="IPR046867">
    <property type="entry name" value="AldOxase/xan_DH_MoCoBD2"/>
</dbReference>
<proteinExistence type="predicted"/>
<feature type="domain" description="Aldehyde oxidase/xanthine dehydrogenase a/b hammerhead" evidence="1">
    <location>
        <begin position="205"/>
        <end position="300"/>
    </location>
</feature>
<sequence length="735" mass="81279">MQRRDFIRSAGLLSGGLVLSINASSNGIIVCKQGATAPGILGDFIKINNQGDVLYQFVKHEMGQGVSTAMAQILAEELCADWEKVTIDFPRADMKRYQNDKNGGHDTGGSCTIIYQWDLLRNAGAAAREMLIAAAAKQWKTQAENCYAENGFVLRKGSSKKLSFGELASAASEEAVPTEVKLKEPDKYQLIGKPKTAKLIPGIVTGEIKYSLDVKVPGMLYALIARCPVFKGKLKNFDATEAMKVQGAKKVFNTKPIAGLQMNAPYMPYDIREGVAVVADSFWAAKQMQAKLVIEWDDGINGNLSSEDFEKMAWKKATHRTDPTGYTGDENAVSNLGHIRKTLRASYVYPQQLHSCMEPLNCTAHVGENDCEIWIGSQAPHLIDNEIRRVFGFSSDQIKINLFPSGGGFGRRYYPDMALEAAFISKEAGHVPVKMVWTREDDHQCNLGHLYQHMEYQAALDKENNLYAWYEKEIRTYTWAAKYTDPKLPSMAYDIPNVRYDFEDMIDEELVHSSAWRGVDGHGRFYGECFIDEIAAELKKDPLEFRLSLLKGGRDVFVGDAEPVHGSRILNVLNLAAEKAKWGEKLKPGQGKGIAVSPYGNNYCAVIADVTMQDQKLTINKITIAVDCGRVINQSGVENQLIGGIVWSLTALYYGGLPIKNGRAVHTNFHENKLLRMYECPPMEVHFVATTEDKPGGVGEISSPLGVPAVLNAIYAASGKRIRKIPLALHDITSS</sequence>
<dbReference type="Proteomes" id="UP001139700">
    <property type="component" value="Unassembled WGS sequence"/>
</dbReference>
<dbReference type="RefSeq" id="WP_234613279.1">
    <property type="nucleotide sequence ID" value="NZ_CP098806.1"/>
</dbReference>
<dbReference type="PANTHER" id="PTHR47495:SF2">
    <property type="entry name" value="ALDEHYDE DEHYDROGENASE"/>
    <property type="match status" value="1"/>
</dbReference>
<dbReference type="PANTHER" id="PTHR47495">
    <property type="entry name" value="ALDEHYDE DEHYDROGENASE"/>
    <property type="match status" value="1"/>
</dbReference>
<dbReference type="Gene3D" id="3.30.365.10">
    <property type="entry name" value="Aldehyde oxidase/xanthine dehydrogenase, molybdopterin binding domain"/>
    <property type="match status" value="4"/>
</dbReference>
<dbReference type="InterPro" id="IPR037165">
    <property type="entry name" value="AldOxase/xan_DH_Mopterin-bd_sf"/>
</dbReference>
<dbReference type="GO" id="GO:0016491">
    <property type="term" value="F:oxidoreductase activity"/>
    <property type="evidence" value="ECO:0007669"/>
    <property type="project" value="InterPro"/>
</dbReference>
<dbReference type="Pfam" id="PF02738">
    <property type="entry name" value="MoCoBD_1"/>
    <property type="match status" value="1"/>
</dbReference>
<name>A0A9X1PC59_9BACT</name>
<dbReference type="InterPro" id="IPR008274">
    <property type="entry name" value="AldOxase/xan_DH_MoCoBD1"/>
</dbReference>
<dbReference type="SUPFAM" id="SSF56003">
    <property type="entry name" value="Molybdenum cofactor-binding domain"/>
    <property type="match status" value="2"/>
</dbReference>
<keyword evidence="3" id="KW-1185">Reference proteome</keyword>
<gene>
    <name evidence="2" type="ORF">LXM24_11860</name>
</gene>
<dbReference type="Pfam" id="PF20256">
    <property type="entry name" value="MoCoBD_2"/>
    <property type="match status" value="2"/>
</dbReference>
<dbReference type="InterPro" id="IPR012368">
    <property type="entry name" value="OxRdtase_Mopterin-bd_su_IorB"/>
</dbReference>
<accession>A0A9X1PC59</accession>